<dbReference type="Proteomes" id="UP000224006">
    <property type="component" value="Unassembled WGS sequence"/>
</dbReference>
<feature type="compositionally biased region" description="Low complexity" evidence="13">
    <location>
        <begin position="339"/>
        <end position="354"/>
    </location>
</feature>
<comment type="similarity">
    <text evidence="3">Belongs to the peptidase M67A family. CSN5 subfamily.</text>
</comment>
<evidence type="ECO:0000256" key="5">
    <source>
        <dbReference type="ARBA" id="ARBA00022490"/>
    </source>
</evidence>
<dbReference type="FunFam" id="3.40.140.10:FF:000203">
    <property type="entry name" value="COP9 signalosome complex subunit 5"/>
    <property type="match status" value="1"/>
</dbReference>
<evidence type="ECO:0000313" key="16">
    <source>
        <dbReference type="Proteomes" id="UP000224006"/>
    </source>
</evidence>
<comment type="caution">
    <text evidence="15">The sequence shown here is derived from an EMBL/GenBank/DDBJ whole genome shotgun (WGS) entry which is preliminary data.</text>
</comment>
<feature type="domain" description="MPN" evidence="14">
    <location>
        <begin position="54"/>
        <end position="206"/>
    </location>
</feature>
<dbReference type="AlphaFoldDB" id="A0A2A9MF05"/>
<evidence type="ECO:0000256" key="10">
    <source>
        <dbReference type="ARBA" id="ARBA00022833"/>
    </source>
</evidence>
<dbReference type="VEuPathDB" id="ToxoDB:BESB_071020"/>
<reference evidence="15 16" key="1">
    <citation type="submission" date="2017-09" db="EMBL/GenBank/DDBJ databases">
        <title>Genome sequencing of Besnoitia besnoiti strain Bb-Ger1.</title>
        <authorList>
            <person name="Schares G."/>
            <person name="Venepally P."/>
            <person name="Lorenzi H.A."/>
        </authorList>
    </citation>
    <scope>NUCLEOTIDE SEQUENCE [LARGE SCALE GENOMIC DNA]</scope>
    <source>
        <strain evidence="15 16">Bb-Ger1</strain>
    </source>
</reference>
<keyword evidence="12" id="KW-0539">Nucleus</keyword>
<keyword evidence="11" id="KW-0482">Metalloprotease</keyword>
<dbReference type="GO" id="GO:0008237">
    <property type="term" value="F:metallopeptidase activity"/>
    <property type="evidence" value="ECO:0007669"/>
    <property type="project" value="UniProtKB-KW"/>
</dbReference>
<evidence type="ECO:0000256" key="12">
    <source>
        <dbReference type="ARBA" id="ARBA00023242"/>
    </source>
</evidence>
<evidence type="ECO:0000256" key="13">
    <source>
        <dbReference type="SAM" id="MobiDB-lite"/>
    </source>
</evidence>
<keyword evidence="5" id="KW-0963">Cytoplasm</keyword>
<dbReference type="GeneID" id="40312028"/>
<dbReference type="RefSeq" id="XP_029217959.1">
    <property type="nucleotide sequence ID" value="XM_029365475.1"/>
</dbReference>
<dbReference type="Gene3D" id="3.40.140.10">
    <property type="entry name" value="Cytidine Deaminase, domain 2"/>
    <property type="match status" value="1"/>
</dbReference>
<evidence type="ECO:0000256" key="8">
    <source>
        <dbReference type="ARBA" id="ARBA00022790"/>
    </source>
</evidence>
<evidence type="ECO:0000259" key="14">
    <source>
        <dbReference type="PROSITE" id="PS50249"/>
    </source>
</evidence>
<name>A0A2A9MF05_BESBE</name>
<dbReference type="GO" id="GO:0006508">
    <property type="term" value="P:proteolysis"/>
    <property type="evidence" value="ECO:0007669"/>
    <property type="project" value="UniProtKB-KW"/>
</dbReference>
<dbReference type="GO" id="GO:0005737">
    <property type="term" value="C:cytoplasm"/>
    <property type="evidence" value="ECO:0007669"/>
    <property type="project" value="UniProtKB-SubCell"/>
</dbReference>
<dbReference type="OrthoDB" id="605656at2759"/>
<evidence type="ECO:0000256" key="7">
    <source>
        <dbReference type="ARBA" id="ARBA00022723"/>
    </source>
</evidence>
<accession>A0A2A9MF05</accession>
<dbReference type="STRING" id="94643.A0A2A9MF05"/>
<dbReference type="EMBL" id="NWUJ01000007">
    <property type="protein sequence ID" value="PFH33950.1"/>
    <property type="molecule type" value="Genomic_DNA"/>
</dbReference>
<keyword evidence="6" id="KW-0645">Protease</keyword>
<evidence type="ECO:0000256" key="3">
    <source>
        <dbReference type="ARBA" id="ARBA00006008"/>
    </source>
</evidence>
<feature type="region of interest" description="Disordered" evidence="13">
    <location>
        <begin position="308"/>
        <end position="355"/>
    </location>
</feature>
<protein>
    <recommendedName>
        <fullName evidence="4">COP9 signalosome complex subunit 5</fullName>
    </recommendedName>
</protein>
<dbReference type="PANTHER" id="PTHR10410">
    <property type="entry name" value="EUKARYOTIC TRANSLATION INITIATION FACTOR 3 -RELATED"/>
    <property type="match status" value="1"/>
</dbReference>
<dbReference type="PROSITE" id="PS50249">
    <property type="entry name" value="MPN"/>
    <property type="match status" value="1"/>
</dbReference>
<dbReference type="SUPFAM" id="SSF102712">
    <property type="entry name" value="JAB1/MPN domain"/>
    <property type="match status" value="1"/>
</dbReference>
<evidence type="ECO:0000256" key="2">
    <source>
        <dbReference type="ARBA" id="ARBA00004496"/>
    </source>
</evidence>
<keyword evidence="7" id="KW-0479">Metal-binding</keyword>
<evidence type="ECO:0000256" key="4">
    <source>
        <dbReference type="ARBA" id="ARBA00014880"/>
    </source>
</evidence>
<dbReference type="GO" id="GO:0046872">
    <property type="term" value="F:metal ion binding"/>
    <property type="evidence" value="ECO:0007669"/>
    <property type="project" value="UniProtKB-KW"/>
</dbReference>
<proteinExistence type="inferred from homology"/>
<sequence length="463" mass="49431">MEAAAATSAASSWATLSPALSPEDFSLAHAPSDAEQQALHALLPRLAPRALGAVRLSPLALLQMLLHADGGAPFEVMGLMLGSMQPGDSAVARPEGASDGQAFVIHSVFRLPVEGTETRVNAGAEANEYMVSFVCRAEEAREANLCVVGWYHSHPGYRCWLSGIDVETQKLHQRGQEPFLAIVVDPTRTLATGEVDIGAFRCYPDGCSPDSASPGDCAVRASVPLEKGDDFGVHWRQYYKLQLDLLCSSLDALLIRRLAQASWFTPLLPAPQSQSAATRRAYRTAQMLDVASKSRRAEATLFPPLPKVRASASASPEGACARPSAAVQAPKGPPGGPLGASSAASSLAAAPPNDARADRIAALADEEEAQQRMQRQTRLMLESSLRKKHAARLLAGERAGEPREELSFDAVVREAKQLACDARHACVSAAVSDLIFSPADESCSWIALRQRLREKRRSAPDAS</sequence>
<dbReference type="SMART" id="SM00232">
    <property type="entry name" value="JAB_MPN"/>
    <property type="match status" value="1"/>
</dbReference>
<evidence type="ECO:0000256" key="9">
    <source>
        <dbReference type="ARBA" id="ARBA00022801"/>
    </source>
</evidence>
<evidence type="ECO:0000256" key="11">
    <source>
        <dbReference type="ARBA" id="ARBA00023049"/>
    </source>
</evidence>
<dbReference type="KEGG" id="bbes:BESB_071020"/>
<organism evidence="15 16">
    <name type="scientific">Besnoitia besnoiti</name>
    <name type="common">Apicomplexan protozoan</name>
    <dbReference type="NCBI Taxonomy" id="94643"/>
    <lineage>
        <taxon>Eukaryota</taxon>
        <taxon>Sar</taxon>
        <taxon>Alveolata</taxon>
        <taxon>Apicomplexa</taxon>
        <taxon>Conoidasida</taxon>
        <taxon>Coccidia</taxon>
        <taxon>Eucoccidiorida</taxon>
        <taxon>Eimeriorina</taxon>
        <taxon>Sarcocystidae</taxon>
        <taxon>Besnoitia</taxon>
    </lineage>
</organism>
<evidence type="ECO:0000256" key="6">
    <source>
        <dbReference type="ARBA" id="ARBA00022670"/>
    </source>
</evidence>
<keyword evidence="8" id="KW-0736">Signalosome</keyword>
<dbReference type="GO" id="GO:0008180">
    <property type="term" value="C:COP9 signalosome"/>
    <property type="evidence" value="ECO:0007669"/>
    <property type="project" value="UniProtKB-KW"/>
</dbReference>
<keyword evidence="10" id="KW-0862">Zinc</keyword>
<comment type="subcellular location">
    <subcellularLocation>
        <location evidence="2">Cytoplasm</location>
    </subcellularLocation>
    <subcellularLocation>
        <location evidence="1">Nucleus</location>
    </subcellularLocation>
</comment>
<evidence type="ECO:0000256" key="1">
    <source>
        <dbReference type="ARBA" id="ARBA00004123"/>
    </source>
</evidence>
<dbReference type="CDD" id="cd08069">
    <property type="entry name" value="MPN_RPN11_CSN5"/>
    <property type="match status" value="1"/>
</dbReference>
<keyword evidence="9" id="KW-0378">Hydrolase</keyword>
<dbReference type="InterPro" id="IPR050242">
    <property type="entry name" value="JAMM_MPN+_peptidase_M67A"/>
</dbReference>
<dbReference type="Pfam" id="PF01398">
    <property type="entry name" value="JAB"/>
    <property type="match status" value="1"/>
</dbReference>
<evidence type="ECO:0000313" key="15">
    <source>
        <dbReference type="EMBL" id="PFH33950.1"/>
    </source>
</evidence>
<dbReference type="InterPro" id="IPR037518">
    <property type="entry name" value="MPN"/>
</dbReference>
<gene>
    <name evidence="15" type="ORF">BESB_071020</name>
</gene>
<keyword evidence="16" id="KW-1185">Reference proteome</keyword>
<dbReference type="InterPro" id="IPR000555">
    <property type="entry name" value="JAMM/MPN+_dom"/>
</dbReference>